<dbReference type="InterPro" id="IPR052381">
    <property type="entry name" value="AAA_domain_protein"/>
</dbReference>
<keyword evidence="2" id="KW-0067">ATP-binding</keyword>
<dbReference type="Gene3D" id="3.40.50.300">
    <property type="entry name" value="P-loop containing nucleotide triphosphate hydrolases"/>
    <property type="match status" value="1"/>
</dbReference>
<dbReference type="Pfam" id="PF00004">
    <property type="entry name" value="AAA"/>
    <property type="match status" value="1"/>
</dbReference>
<evidence type="ECO:0000256" key="3">
    <source>
        <dbReference type="ARBA" id="ARBA00038088"/>
    </source>
</evidence>
<organism evidence="6 7">
    <name type="scientific">Bacteroides fragilis</name>
    <dbReference type="NCBI Taxonomy" id="817"/>
    <lineage>
        <taxon>Bacteria</taxon>
        <taxon>Pseudomonadati</taxon>
        <taxon>Bacteroidota</taxon>
        <taxon>Bacteroidia</taxon>
        <taxon>Bacteroidales</taxon>
        <taxon>Bacteroidaceae</taxon>
        <taxon>Bacteroides</taxon>
    </lineage>
</organism>
<evidence type="ECO:0000256" key="4">
    <source>
        <dbReference type="ARBA" id="ARBA00040480"/>
    </source>
</evidence>
<comment type="caution">
    <text evidence="6">The sequence shown here is derived from an EMBL/GenBank/DDBJ whole genome shotgun (WGS) entry which is preliminary data.</text>
</comment>
<evidence type="ECO:0000313" key="7">
    <source>
        <dbReference type="Proteomes" id="UP000093197"/>
    </source>
</evidence>
<dbReference type="GO" id="GO:0016887">
    <property type="term" value="F:ATP hydrolysis activity"/>
    <property type="evidence" value="ECO:0007669"/>
    <property type="project" value="InterPro"/>
</dbReference>
<dbReference type="SMART" id="SM00382">
    <property type="entry name" value="AAA"/>
    <property type="match status" value="1"/>
</dbReference>
<proteinExistence type="inferred from homology"/>
<keyword evidence="1" id="KW-0547">Nucleotide-binding</keyword>
<dbReference type="Proteomes" id="UP000093197">
    <property type="component" value="Unassembled WGS sequence"/>
</dbReference>
<protein>
    <recommendedName>
        <fullName evidence="4">Uncharacterized AAA domain-containing protein ycf46</fullName>
    </recommendedName>
</protein>
<dbReference type="PANTHER" id="PTHR42960:SF1">
    <property type="entry name" value="YCF46 PROTEIN"/>
    <property type="match status" value="1"/>
</dbReference>
<evidence type="ECO:0000256" key="2">
    <source>
        <dbReference type="ARBA" id="ARBA00022840"/>
    </source>
</evidence>
<dbReference type="AlphaFoldDB" id="A0A853PSL8"/>
<reference evidence="6 7" key="1">
    <citation type="journal article" date="2016" name="PLoS ONE">
        <title>Genomic Diversity of Enterotoxigenic Strains of Bacteroides fragilis.</title>
        <authorList>
            <person name="Pierce J.V."/>
            <person name="Bernstein H.D."/>
        </authorList>
    </citation>
    <scope>NUCLEOTIDE SEQUENCE [LARGE SCALE GENOMIC DNA]</scope>
    <source>
        <strain evidence="6 7">20793-3</strain>
    </source>
</reference>
<dbReference type="RefSeq" id="WP_032580009.1">
    <property type="nucleotide sequence ID" value="NZ_LIDT01000024.1"/>
</dbReference>
<evidence type="ECO:0000259" key="5">
    <source>
        <dbReference type="SMART" id="SM00382"/>
    </source>
</evidence>
<dbReference type="SUPFAM" id="SSF52540">
    <property type="entry name" value="P-loop containing nucleoside triphosphate hydrolases"/>
    <property type="match status" value="1"/>
</dbReference>
<sequence>MEDVFQKLILMIRAYYPVLYLHSYEYYRTKQKIKGIVELLRREGKKVNYYQWDCVYGLVQILPDKTEIRIERMQNPLEVLAYILNSKKSGEKNIFVLDDINNHIERDEVKLMFRKIAEATNNNTHAIILSSIYRLPAELEKYITVLQIPLPKRNELGEVLDIVAKQSKVELKTNLRNRLIDAALGMTSMEADLAYCLASVKDGFDEKSPFTVSSEKEQIIRKSGILDYFPKNESLKDVGGMDNLKEWLNKRQLAYDKEARDWGLKEPKGLLLLGVPGCGKSLIAKSIASSWNMPLLRLDVGKVFQGIVGSSEDNIRKAIATAEAVAPCVLWIDEIEKGLSGVQSSGATDGGVTSRIFSTILTWMQEKTAPVFVVATANNINQLPPELLRKGRFDEFFFVDLPSQKEKENIFSIHLQKNRQNVSSFALDILAQKAEGFNGAEIEECIKEAMFTAYVESQETNIAPKLQMIHILDAIKNTVPLSKTMEKQITDLRKFAVSRAKNASKEVVLENRMEMPILLTRPELELERSFDSVLSEKDSKSNNI</sequence>
<dbReference type="GO" id="GO:0005524">
    <property type="term" value="F:ATP binding"/>
    <property type="evidence" value="ECO:0007669"/>
    <property type="project" value="UniProtKB-KW"/>
</dbReference>
<comment type="similarity">
    <text evidence="3">Belongs to the AAA ATPase family. Highly divergent.</text>
</comment>
<feature type="domain" description="AAA+ ATPase" evidence="5">
    <location>
        <begin position="266"/>
        <end position="403"/>
    </location>
</feature>
<dbReference type="CDD" id="cd19507">
    <property type="entry name" value="RecA-like_Ycf46-like"/>
    <property type="match status" value="1"/>
</dbReference>
<accession>A0A853PSL8</accession>
<gene>
    <name evidence="6" type="ORF">AC094_25450</name>
</gene>
<dbReference type="PANTHER" id="PTHR42960">
    <property type="entry name" value="YCF46 PROTEIN"/>
    <property type="match status" value="1"/>
</dbReference>
<name>A0A853PSL8_BACFG</name>
<dbReference type="InterPro" id="IPR003959">
    <property type="entry name" value="ATPase_AAA_core"/>
</dbReference>
<evidence type="ECO:0000313" key="6">
    <source>
        <dbReference type="EMBL" id="OCR31773.1"/>
    </source>
</evidence>
<dbReference type="InterPro" id="IPR003593">
    <property type="entry name" value="AAA+_ATPase"/>
</dbReference>
<dbReference type="EMBL" id="LIDT01000024">
    <property type="protein sequence ID" value="OCR31773.1"/>
    <property type="molecule type" value="Genomic_DNA"/>
</dbReference>
<dbReference type="InterPro" id="IPR027417">
    <property type="entry name" value="P-loop_NTPase"/>
</dbReference>
<evidence type="ECO:0000256" key="1">
    <source>
        <dbReference type="ARBA" id="ARBA00022741"/>
    </source>
</evidence>
<dbReference type="Gene3D" id="1.10.8.60">
    <property type="match status" value="1"/>
</dbReference>